<evidence type="ECO:0000256" key="6">
    <source>
        <dbReference type="ARBA" id="ARBA00022490"/>
    </source>
</evidence>
<dbReference type="Gene3D" id="3.20.20.70">
    <property type="entry name" value="Aldolase class I"/>
    <property type="match status" value="1"/>
</dbReference>
<dbReference type="HAMAP" id="MF_00572">
    <property type="entry name" value="LeuA_type2"/>
    <property type="match status" value="1"/>
</dbReference>
<dbReference type="STRING" id="1194083.BN12_2520017"/>
<evidence type="ECO:0000256" key="5">
    <source>
        <dbReference type="ARBA" id="ARBA00022430"/>
    </source>
</evidence>
<comment type="catalytic activity">
    <reaction evidence="1 12">
        <text>3-methyl-2-oxobutanoate + acetyl-CoA + H2O = (2S)-2-isopropylmalate + CoA + H(+)</text>
        <dbReference type="Rhea" id="RHEA:21524"/>
        <dbReference type="ChEBI" id="CHEBI:1178"/>
        <dbReference type="ChEBI" id="CHEBI:11851"/>
        <dbReference type="ChEBI" id="CHEBI:15377"/>
        <dbReference type="ChEBI" id="CHEBI:15378"/>
        <dbReference type="ChEBI" id="CHEBI:57287"/>
        <dbReference type="ChEBI" id="CHEBI:57288"/>
        <dbReference type="EC" id="2.3.3.13"/>
    </reaction>
</comment>
<evidence type="ECO:0000256" key="11">
    <source>
        <dbReference type="ARBA" id="ARBA00023304"/>
    </source>
</evidence>
<keyword evidence="9 12" id="KW-0479">Metal-binding</keyword>
<evidence type="ECO:0000256" key="8">
    <source>
        <dbReference type="ARBA" id="ARBA00022679"/>
    </source>
</evidence>
<dbReference type="CDD" id="cd07942">
    <property type="entry name" value="DRE_TIM_LeuA"/>
    <property type="match status" value="1"/>
</dbReference>
<dbReference type="NCBIfam" id="TIGR00970">
    <property type="entry name" value="leuA_yeast"/>
    <property type="match status" value="1"/>
</dbReference>
<dbReference type="Pfam" id="PF22615">
    <property type="entry name" value="IPMS_D2"/>
    <property type="match status" value="1"/>
</dbReference>
<dbReference type="NCBIfam" id="NF002991">
    <property type="entry name" value="PRK03739.1"/>
    <property type="match status" value="1"/>
</dbReference>
<dbReference type="Proteomes" id="UP000035721">
    <property type="component" value="Unassembled WGS sequence"/>
</dbReference>
<dbReference type="OrthoDB" id="9803573at2"/>
<comment type="cofactor">
    <cofactor evidence="12">
        <name>Mg(2+)</name>
        <dbReference type="ChEBI" id="CHEBI:18420"/>
    </cofactor>
</comment>
<feature type="binding site" evidence="12">
    <location>
        <position position="49"/>
    </location>
    <ligand>
        <name>Mg(2+)</name>
        <dbReference type="ChEBI" id="CHEBI:18420"/>
    </ligand>
</feature>
<evidence type="ECO:0000256" key="1">
    <source>
        <dbReference type="ARBA" id="ARBA00000064"/>
    </source>
</evidence>
<keyword evidence="15" id="KW-1185">Reference proteome</keyword>
<keyword evidence="10 12" id="KW-0460">Magnesium</keyword>
<organism evidence="14 15">
    <name type="scientific">Nostocoides japonicum T1-X7</name>
    <dbReference type="NCBI Taxonomy" id="1194083"/>
    <lineage>
        <taxon>Bacteria</taxon>
        <taxon>Bacillati</taxon>
        <taxon>Actinomycetota</taxon>
        <taxon>Actinomycetes</taxon>
        <taxon>Micrococcales</taxon>
        <taxon>Intrasporangiaceae</taxon>
        <taxon>Nostocoides</taxon>
    </lineage>
</organism>
<dbReference type="GO" id="GO:0003852">
    <property type="term" value="F:2-isopropylmalate synthase activity"/>
    <property type="evidence" value="ECO:0007669"/>
    <property type="project" value="UniProtKB-UniRule"/>
</dbReference>
<dbReference type="InterPro" id="IPR002034">
    <property type="entry name" value="AIPM/Hcit_synth_CS"/>
</dbReference>
<dbReference type="PROSITE" id="PS00815">
    <property type="entry name" value="AIPM_HOMOCIT_SYNTH_1"/>
    <property type="match status" value="1"/>
</dbReference>
<comment type="function">
    <text evidence="12">Catalyzes the condensation of the acetyl group of acetyl-CoA with 3-methyl-2-oxobutanoate (2-ketoisovalerate) to form 3-carboxy-3-hydroxy-4-methylpentanoate (2-isopropylmalate).</text>
</comment>
<dbReference type="EC" id="2.3.3.13" evidence="4 12"/>
<dbReference type="GO" id="GO:0000287">
    <property type="term" value="F:magnesium ion binding"/>
    <property type="evidence" value="ECO:0007669"/>
    <property type="project" value="UniProtKB-UniRule"/>
</dbReference>
<evidence type="ECO:0000256" key="10">
    <source>
        <dbReference type="ARBA" id="ARBA00022842"/>
    </source>
</evidence>
<evidence type="ECO:0000313" key="15">
    <source>
        <dbReference type="Proteomes" id="UP000035721"/>
    </source>
</evidence>
<dbReference type="PANTHER" id="PTHR46911">
    <property type="match status" value="1"/>
</dbReference>
<dbReference type="InterPro" id="IPR054692">
    <property type="entry name" value="LeuA-like_post-cat"/>
</dbReference>
<dbReference type="GO" id="GO:0005737">
    <property type="term" value="C:cytoplasm"/>
    <property type="evidence" value="ECO:0007669"/>
    <property type="project" value="UniProtKB-SubCell"/>
</dbReference>
<evidence type="ECO:0000256" key="3">
    <source>
        <dbReference type="ARBA" id="ARBA00009767"/>
    </source>
</evidence>
<evidence type="ECO:0000256" key="7">
    <source>
        <dbReference type="ARBA" id="ARBA00022605"/>
    </source>
</evidence>
<evidence type="ECO:0000313" key="14">
    <source>
        <dbReference type="EMBL" id="CCH78109.1"/>
    </source>
</evidence>
<dbReference type="InterPro" id="IPR013709">
    <property type="entry name" value="2-isopropylmalate_synth_dimer"/>
</dbReference>
<gene>
    <name evidence="12 14" type="primary">leuA</name>
    <name evidence="14" type="ORF">BN12_2520017</name>
</gene>
<keyword evidence="6 12" id="KW-0963">Cytoplasm</keyword>
<feature type="binding site" evidence="12">
    <location>
        <position position="255"/>
    </location>
    <ligand>
        <name>Mg(2+)</name>
        <dbReference type="ChEBI" id="CHEBI:18420"/>
    </ligand>
</feature>
<dbReference type="InterPro" id="IPR013785">
    <property type="entry name" value="Aldolase_TIM"/>
</dbReference>
<evidence type="ECO:0000256" key="2">
    <source>
        <dbReference type="ARBA" id="ARBA00004689"/>
    </source>
</evidence>
<feature type="binding site" evidence="12">
    <location>
        <position position="289"/>
    </location>
    <ligand>
        <name>Mg(2+)</name>
        <dbReference type="ChEBI" id="CHEBI:18420"/>
    </ligand>
</feature>
<comment type="pathway">
    <text evidence="2 12">Amino-acid biosynthesis; L-leucine biosynthesis; L-leucine from 3-methyl-2-oxobutanoate: step 1/4.</text>
</comment>
<dbReference type="InterPro" id="IPR000891">
    <property type="entry name" value="PYR_CT"/>
</dbReference>
<dbReference type="FunFam" id="3.30.160.270:FF:000006">
    <property type="entry name" value="2-isopropylmalate synthase"/>
    <property type="match status" value="1"/>
</dbReference>
<keyword evidence="7 12" id="KW-0028">Amino-acid biosynthesis</keyword>
<comment type="subcellular location">
    <subcellularLocation>
        <location evidence="12">Cytoplasm</location>
    </subcellularLocation>
</comment>
<keyword evidence="5 12" id="KW-0432">Leucine biosynthesis</keyword>
<keyword evidence="11 12" id="KW-0100">Branched-chain amino acid biosynthesis</keyword>
<dbReference type="PANTHER" id="PTHR46911:SF1">
    <property type="entry name" value="2-ISOPROPYLMALATE SYNTHASE"/>
    <property type="match status" value="1"/>
</dbReference>
<dbReference type="GO" id="GO:0003985">
    <property type="term" value="F:acetyl-CoA C-acetyltransferase activity"/>
    <property type="evidence" value="ECO:0007669"/>
    <property type="project" value="UniProtKB-UniRule"/>
</dbReference>
<dbReference type="Pfam" id="PF00682">
    <property type="entry name" value="HMGL-like"/>
    <property type="match status" value="1"/>
</dbReference>
<dbReference type="Pfam" id="PF08502">
    <property type="entry name" value="LeuA_dimer"/>
    <property type="match status" value="1"/>
</dbReference>
<keyword evidence="14" id="KW-0012">Acyltransferase</keyword>
<feature type="domain" description="Pyruvate carboxyltransferase" evidence="13">
    <location>
        <begin position="40"/>
        <end position="314"/>
    </location>
</feature>
<evidence type="ECO:0000259" key="13">
    <source>
        <dbReference type="PROSITE" id="PS50991"/>
    </source>
</evidence>
<evidence type="ECO:0000256" key="4">
    <source>
        <dbReference type="ARBA" id="ARBA00012973"/>
    </source>
</evidence>
<comment type="similarity">
    <text evidence="3 12">Belongs to the alpha-IPM synthase/homocitrate synthase family. LeuA type 2 subfamily.</text>
</comment>
<dbReference type="InterPro" id="IPR039371">
    <property type="entry name" value="LeuA_N_DRE-TIM"/>
</dbReference>
<comment type="caution">
    <text evidence="14">The sequence shown here is derived from an EMBL/GenBank/DDBJ whole genome shotgun (WGS) entry which is preliminary data.</text>
</comment>
<dbReference type="SMART" id="SM00917">
    <property type="entry name" value="LeuA_dimer"/>
    <property type="match status" value="1"/>
</dbReference>
<keyword evidence="8 12" id="KW-0808">Transferase</keyword>
<dbReference type="RefSeq" id="WP_048555051.1">
    <property type="nucleotide sequence ID" value="NZ_HF570958.1"/>
</dbReference>
<dbReference type="SUPFAM" id="SSF110921">
    <property type="entry name" value="2-isopropylmalate synthase LeuA, allosteric (dimerisation) domain"/>
    <property type="match status" value="1"/>
</dbReference>
<sequence length="589" mass="65305">MFHPQTPSGMPTGKYVPFQDQIKVHLPDRTWPDRVMTKAPRWCAVDLRDGNQALIDPMDAERKLRMFRLLVRMGYKEIEVGFPSASQTDFDFVRELIEGGHIPDDVTIQVLTQCRDHLVERTFDAIRGAKQAIVHFYNSTSVLQRRVVFGMDQDGIVDIALQGARLCRKLEETVPDTDVYYEYSPESYTGTELEFAVRICNEVIDVIDPTPDHRMIINLPATVEMATPNVYADSIEWMTRHIDRRESVVLSLHPHNDRGEGVAAAELGYLAGADRIEGCLFGNGERTGNVCLVTLGMNLFSQGIDPQIDFSDMAEIRHTVEYCNQLPVHERHPWGGDLVYTAFSGSHQDAIKKGFEDMDRRAKDGGVGIDDLDWGVPYLPIDPHDIGRTYEAVVRVNSQSGKGGVAYLLKAEHGLELPRRLQVEFSKVVQGKTDAEGGELSAAQLWALFEDEYLPATDEGENAWGRFQPIRHTLVSGDDGRDHIVATMTERVDGVATEITVEGDGNGPIAAFIDALARIGVDVRVMDYHEHALSAGGDARAAAYVECAVGDRILWGVGLHGSIVKASLTAVLSAVNRAVRDEELAIPTR</sequence>
<dbReference type="UniPathway" id="UPA00048">
    <property type="reaction ID" value="UER00070"/>
</dbReference>
<dbReference type="InterPro" id="IPR036230">
    <property type="entry name" value="LeuA_allosteric_dom_sf"/>
</dbReference>
<feature type="binding site" evidence="12">
    <location>
        <position position="253"/>
    </location>
    <ligand>
        <name>Mg(2+)</name>
        <dbReference type="ChEBI" id="CHEBI:18420"/>
    </ligand>
</feature>
<name>A0A077M1N5_9MICO</name>
<dbReference type="SUPFAM" id="SSF89000">
    <property type="entry name" value="post-HMGL domain-like"/>
    <property type="match status" value="1"/>
</dbReference>
<dbReference type="FunFam" id="3.20.20.70:FF:000045">
    <property type="entry name" value="2-isopropylmalate synthase"/>
    <property type="match status" value="1"/>
</dbReference>
<dbReference type="InterPro" id="IPR005668">
    <property type="entry name" value="IPM_Synthase"/>
</dbReference>
<protein>
    <recommendedName>
        <fullName evidence="4 12">2-isopropylmalate synthase</fullName>
        <ecNumber evidence="4 12">2.3.3.13</ecNumber>
    </recommendedName>
    <alternativeName>
        <fullName evidence="12">Alpha-IPM synthase</fullName>
    </alternativeName>
    <alternativeName>
        <fullName evidence="12">Alpha-isopropylmalate synthase</fullName>
    </alternativeName>
</protein>
<evidence type="ECO:0000256" key="9">
    <source>
        <dbReference type="ARBA" id="ARBA00022723"/>
    </source>
</evidence>
<reference evidence="14 15" key="1">
    <citation type="journal article" date="2013" name="ISME J.">
        <title>A metabolic model for members of the genus Tetrasphaera involved in enhanced biological phosphorus removal.</title>
        <authorList>
            <person name="Kristiansen R."/>
            <person name="Nguyen H.T.T."/>
            <person name="Saunders A.M."/>
            <person name="Nielsen J.L."/>
            <person name="Wimmer R."/>
            <person name="Le V.Q."/>
            <person name="McIlroy S.J."/>
            <person name="Petrovski S."/>
            <person name="Seviour R.J."/>
            <person name="Calteau A."/>
            <person name="Nielsen K.L."/>
            <person name="Nielsen P.H."/>
        </authorList>
    </citation>
    <scope>NUCLEOTIDE SEQUENCE [LARGE SCALE GENOMIC DNA]</scope>
    <source>
        <strain evidence="14 15">T1-X7</strain>
    </source>
</reference>
<feature type="region of interest" description="Regulatory domain" evidence="12">
    <location>
        <begin position="456"/>
        <end position="589"/>
    </location>
</feature>
<dbReference type="PROSITE" id="PS50991">
    <property type="entry name" value="PYR_CT"/>
    <property type="match status" value="1"/>
</dbReference>
<dbReference type="SUPFAM" id="SSF51569">
    <property type="entry name" value="Aldolase"/>
    <property type="match status" value="1"/>
</dbReference>
<dbReference type="AlphaFoldDB" id="A0A077M1N5"/>
<dbReference type="PROSITE" id="PS00816">
    <property type="entry name" value="AIPM_HOMOCIT_SYNTH_2"/>
    <property type="match status" value="1"/>
</dbReference>
<dbReference type="GO" id="GO:0009098">
    <property type="term" value="P:L-leucine biosynthetic process"/>
    <property type="evidence" value="ECO:0007669"/>
    <property type="project" value="UniProtKB-UniRule"/>
</dbReference>
<dbReference type="EMBL" id="CAJB01000171">
    <property type="protein sequence ID" value="CCH78109.1"/>
    <property type="molecule type" value="Genomic_DNA"/>
</dbReference>
<comment type="subunit">
    <text evidence="12">Homodimer.</text>
</comment>
<evidence type="ECO:0000256" key="12">
    <source>
        <dbReference type="HAMAP-Rule" id="MF_00572"/>
    </source>
</evidence>
<proteinExistence type="inferred from homology"/>
<dbReference type="Gene3D" id="3.30.160.270">
    <property type="match status" value="1"/>
</dbReference>
<accession>A0A077M1N5</accession>